<evidence type="ECO:0000256" key="7">
    <source>
        <dbReference type="ARBA" id="ARBA00023002"/>
    </source>
</evidence>
<dbReference type="InterPro" id="IPR005804">
    <property type="entry name" value="FA_desaturase_dom"/>
</dbReference>
<evidence type="ECO:0000256" key="8">
    <source>
        <dbReference type="ARBA" id="ARBA00023004"/>
    </source>
</evidence>
<accession>A0A5N6PAG2</accession>
<dbReference type="PRINTS" id="PR00075">
    <property type="entry name" value="FACDDSATRASE"/>
</dbReference>
<keyword evidence="5" id="KW-0276">Fatty acid metabolism</keyword>
<dbReference type="PANTHER" id="PTHR11351:SF75">
    <property type="entry name" value="ACYL-COA DESATURASE"/>
    <property type="match status" value="1"/>
</dbReference>
<keyword evidence="10 12" id="KW-0472">Membrane</keyword>
<dbReference type="GO" id="GO:0005789">
    <property type="term" value="C:endoplasmic reticulum membrane"/>
    <property type="evidence" value="ECO:0007669"/>
    <property type="project" value="TreeGrafter"/>
</dbReference>
<keyword evidence="8" id="KW-0408">Iron</keyword>
<evidence type="ECO:0000256" key="10">
    <source>
        <dbReference type="ARBA" id="ARBA00023136"/>
    </source>
</evidence>
<dbReference type="GO" id="GO:0016717">
    <property type="term" value="F:oxidoreductase activity, acting on paired donors, with oxidation of a pair of donors resulting in the reduction of molecular oxygen to two molecules of water"/>
    <property type="evidence" value="ECO:0007669"/>
    <property type="project" value="InterPro"/>
</dbReference>
<gene>
    <name evidence="14" type="ORF">E3N88_09989</name>
</gene>
<evidence type="ECO:0000256" key="4">
    <source>
        <dbReference type="ARBA" id="ARBA00022692"/>
    </source>
</evidence>
<keyword evidence="11" id="KW-0444">Lipid biosynthesis</keyword>
<comment type="subcellular location">
    <subcellularLocation>
        <location evidence="1">Membrane</location>
        <topology evidence="1">Multi-pass membrane protein</topology>
    </subcellularLocation>
</comment>
<dbReference type="InterPro" id="IPR015876">
    <property type="entry name" value="Acyl-CoA_DS"/>
</dbReference>
<evidence type="ECO:0000256" key="5">
    <source>
        <dbReference type="ARBA" id="ARBA00022832"/>
    </source>
</evidence>
<evidence type="ECO:0000313" key="15">
    <source>
        <dbReference type="Proteomes" id="UP000326396"/>
    </source>
</evidence>
<keyword evidence="9" id="KW-0443">Lipid metabolism</keyword>
<keyword evidence="15" id="KW-1185">Reference proteome</keyword>
<feature type="transmembrane region" description="Helical" evidence="12">
    <location>
        <begin position="144"/>
        <end position="165"/>
    </location>
</feature>
<evidence type="ECO:0000256" key="6">
    <source>
        <dbReference type="ARBA" id="ARBA00022989"/>
    </source>
</evidence>
<evidence type="ECO:0000256" key="12">
    <source>
        <dbReference type="SAM" id="Phobius"/>
    </source>
</evidence>
<name>A0A5N6PAG2_9ASTR</name>
<evidence type="ECO:0000256" key="1">
    <source>
        <dbReference type="ARBA" id="ARBA00004141"/>
    </source>
</evidence>
<evidence type="ECO:0000256" key="9">
    <source>
        <dbReference type="ARBA" id="ARBA00023098"/>
    </source>
</evidence>
<sequence length="400" mass="44616">MSLPLNPSAFPIATNTKWRIRRVVAGSSSNNISPQNTRTSRSCSITTSPTKRVVPKASTNQNATPNHVTRAASAAVALPVDTAAAATVATEKLPPIETSNETEFQRMRKGGFWNRKWHMMDVTHLLLGVGKHGLALSAPFVFDAGAVLVAIVLSCVTGIGVTLGYHRLLTHRSFKLPKWLEYCFTYCGSHAGQRDPIFWVSVHKNHHKYTDQERDPHSPHEGFWFSHIGWFHYNEYLSVKCGEPEIGVYSNVPELKAQPFYRFLHDTYVWHIIGLGVLLYLVGGYPYLAWGMGVRTVLVNHVTFVVGSVCHLWGGRPYNTPDTSTNNGIMALLTFGEGWHNNHHAIPKSARHGFEWWQPDVTYGVIKFLEMVGLATDVYLPTEADKKRTKLSLLANAASI</sequence>
<comment type="domain">
    <text evidence="11">The histidine box domains are involved in binding the catalytic metal ions.</text>
</comment>
<feature type="transmembrane region" description="Helical" evidence="12">
    <location>
        <begin position="268"/>
        <end position="288"/>
    </location>
</feature>
<keyword evidence="4 11" id="KW-0812">Transmembrane</keyword>
<comment type="cofactor">
    <cofactor evidence="11">
        <name>Fe(2+)</name>
        <dbReference type="ChEBI" id="CHEBI:29033"/>
    </cofactor>
</comment>
<feature type="domain" description="Fatty acid desaturase" evidence="13">
    <location>
        <begin position="148"/>
        <end position="348"/>
    </location>
</feature>
<evidence type="ECO:0000256" key="3">
    <source>
        <dbReference type="ARBA" id="ARBA00009295"/>
    </source>
</evidence>
<organism evidence="14 15">
    <name type="scientific">Mikania micrantha</name>
    <name type="common">bitter vine</name>
    <dbReference type="NCBI Taxonomy" id="192012"/>
    <lineage>
        <taxon>Eukaryota</taxon>
        <taxon>Viridiplantae</taxon>
        <taxon>Streptophyta</taxon>
        <taxon>Embryophyta</taxon>
        <taxon>Tracheophyta</taxon>
        <taxon>Spermatophyta</taxon>
        <taxon>Magnoliopsida</taxon>
        <taxon>eudicotyledons</taxon>
        <taxon>Gunneridae</taxon>
        <taxon>Pentapetalae</taxon>
        <taxon>asterids</taxon>
        <taxon>campanulids</taxon>
        <taxon>Asterales</taxon>
        <taxon>Asteraceae</taxon>
        <taxon>Asteroideae</taxon>
        <taxon>Heliantheae alliance</taxon>
        <taxon>Eupatorieae</taxon>
        <taxon>Mikania</taxon>
    </lineage>
</organism>
<dbReference type="Pfam" id="PF00487">
    <property type="entry name" value="FA_desaturase"/>
    <property type="match status" value="1"/>
</dbReference>
<dbReference type="Proteomes" id="UP000326396">
    <property type="component" value="Linkage Group LG13"/>
</dbReference>
<evidence type="ECO:0000313" key="14">
    <source>
        <dbReference type="EMBL" id="KAD6118718.1"/>
    </source>
</evidence>
<protein>
    <recommendedName>
        <fullName evidence="13">Fatty acid desaturase domain-containing protein</fullName>
    </recommendedName>
</protein>
<keyword evidence="6 12" id="KW-1133">Transmembrane helix</keyword>
<dbReference type="AlphaFoldDB" id="A0A5N6PAG2"/>
<keyword evidence="7 11" id="KW-0560">Oxidoreductase</keyword>
<reference evidence="14 15" key="1">
    <citation type="submission" date="2019-05" db="EMBL/GenBank/DDBJ databases">
        <title>Mikania micrantha, genome provides insights into the molecular mechanism of rapid growth.</title>
        <authorList>
            <person name="Liu B."/>
        </authorList>
    </citation>
    <scope>NUCLEOTIDE SEQUENCE [LARGE SCALE GENOMIC DNA]</scope>
    <source>
        <strain evidence="14">NLD-2019</strain>
        <tissue evidence="14">Leaf</tissue>
    </source>
</reference>
<evidence type="ECO:0000256" key="11">
    <source>
        <dbReference type="RuleBase" id="RU000581"/>
    </source>
</evidence>
<dbReference type="GO" id="GO:0042761">
    <property type="term" value="P:very long-chain fatty acid biosynthetic process"/>
    <property type="evidence" value="ECO:0007669"/>
    <property type="project" value="TreeGrafter"/>
</dbReference>
<dbReference type="OrthoDB" id="10260134at2759"/>
<keyword evidence="11" id="KW-0275">Fatty acid biosynthesis</keyword>
<evidence type="ECO:0000256" key="2">
    <source>
        <dbReference type="ARBA" id="ARBA00005189"/>
    </source>
</evidence>
<comment type="caution">
    <text evidence="14">The sequence shown here is derived from an EMBL/GenBank/DDBJ whole genome shotgun (WGS) entry which is preliminary data.</text>
</comment>
<dbReference type="PANTHER" id="PTHR11351">
    <property type="entry name" value="ACYL-COA DESATURASE"/>
    <property type="match status" value="1"/>
</dbReference>
<comment type="similarity">
    <text evidence="3 11">Belongs to the fatty acid desaturase type 1 family.</text>
</comment>
<evidence type="ECO:0000259" key="13">
    <source>
        <dbReference type="Pfam" id="PF00487"/>
    </source>
</evidence>
<comment type="pathway">
    <text evidence="2">Lipid metabolism.</text>
</comment>
<proteinExistence type="inferred from homology"/>
<dbReference type="EMBL" id="SZYD01000005">
    <property type="protein sequence ID" value="KAD6118718.1"/>
    <property type="molecule type" value="Genomic_DNA"/>
</dbReference>
<dbReference type="CDD" id="cd03505">
    <property type="entry name" value="Delta9-FADS-like"/>
    <property type="match status" value="1"/>
</dbReference>